<gene>
    <name evidence="2" type="ORF">A9W98_14845</name>
</gene>
<sequence>MTSPIKKQQKVTSVPAAAVRRDWCCGSLVTGPHVAGCAYEPKGPIDYTAPVQIMEPPAADPQPGSAPAASPASEAPPRVYGFRKRPEFDVELPSGAFVRVRQLTMTQVIELGVLNMKDSFAAELFQGVEDDGGFSQEALLKTEEALQDPGSREKLFGPLNRVTAAAVICPTVVLAGPTTDDQINVDEIDLVDKRIIFEYAMPDEMKTAALEAQHDALKRVRPEQAAGLGSVGDGQDIREAAE</sequence>
<evidence type="ECO:0000313" key="2">
    <source>
        <dbReference type="EMBL" id="OBS02452.1"/>
    </source>
</evidence>
<name>A0A1A6BJC5_MYCGO</name>
<feature type="region of interest" description="Disordered" evidence="1">
    <location>
        <begin position="54"/>
        <end position="78"/>
    </location>
</feature>
<feature type="region of interest" description="Disordered" evidence="1">
    <location>
        <begin position="223"/>
        <end position="242"/>
    </location>
</feature>
<evidence type="ECO:0000256" key="1">
    <source>
        <dbReference type="SAM" id="MobiDB-lite"/>
    </source>
</evidence>
<dbReference type="Proteomes" id="UP000093757">
    <property type="component" value="Unassembled WGS sequence"/>
</dbReference>
<dbReference type="OrthoDB" id="4726384at2"/>
<dbReference type="Pfam" id="PF24117">
    <property type="entry name" value="DUF7391"/>
    <property type="match status" value="1"/>
</dbReference>
<proteinExistence type="predicted"/>
<organism evidence="2 3">
    <name type="scientific">Mycobacterium gordonae</name>
    <dbReference type="NCBI Taxonomy" id="1778"/>
    <lineage>
        <taxon>Bacteria</taxon>
        <taxon>Bacillati</taxon>
        <taxon>Actinomycetota</taxon>
        <taxon>Actinomycetes</taxon>
        <taxon>Mycobacteriales</taxon>
        <taxon>Mycobacteriaceae</taxon>
        <taxon>Mycobacterium</taxon>
    </lineage>
</organism>
<dbReference type="InterPro" id="IPR055815">
    <property type="entry name" value="DUF7391"/>
</dbReference>
<dbReference type="RefSeq" id="WP_065133371.1">
    <property type="nucleotide sequence ID" value="NZ_MAEM01000186.1"/>
</dbReference>
<accession>A0A1A6BJC5</accession>
<dbReference type="AlphaFoldDB" id="A0A1A6BJC5"/>
<dbReference type="EMBL" id="MAEM01000186">
    <property type="protein sequence ID" value="OBS02452.1"/>
    <property type="molecule type" value="Genomic_DNA"/>
</dbReference>
<protein>
    <submittedName>
        <fullName evidence="2">Uncharacterized protein</fullName>
    </submittedName>
</protein>
<feature type="compositionally biased region" description="Low complexity" evidence="1">
    <location>
        <begin position="61"/>
        <end position="77"/>
    </location>
</feature>
<evidence type="ECO:0000313" key="3">
    <source>
        <dbReference type="Proteomes" id="UP000093757"/>
    </source>
</evidence>
<comment type="caution">
    <text evidence="2">The sequence shown here is derived from an EMBL/GenBank/DDBJ whole genome shotgun (WGS) entry which is preliminary data.</text>
</comment>
<reference evidence="2 3" key="1">
    <citation type="submission" date="2016-06" db="EMBL/GenBank/DDBJ databases">
        <authorList>
            <person name="Kjaerup R.B."/>
            <person name="Dalgaard T.S."/>
            <person name="Juul-Madsen H.R."/>
        </authorList>
    </citation>
    <scope>NUCLEOTIDE SEQUENCE [LARGE SCALE GENOMIC DNA]</scope>
    <source>
        <strain evidence="2 3">1245752.6</strain>
    </source>
</reference>